<dbReference type="HOGENOM" id="CLU_2044142_0_0_1"/>
<evidence type="ECO:0000256" key="1">
    <source>
        <dbReference type="ARBA" id="ARBA00001968"/>
    </source>
</evidence>
<dbReference type="EMBL" id="GL377566">
    <property type="protein sequence ID" value="EFJ36810.1"/>
    <property type="molecule type" value="Genomic_DNA"/>
</dbReference>
<evidence type="ECO:0000259" key="3">
    <source>
        <dbReference type="Pfam" id="PF13359"/>
    </source>
</evidence>
<dbReference type="InterPro" id="IPR027806">
    <property type="entry name" value="HARBI1_dom"/>
</dbReference>
<gene>
    <name evidence="4" type="ORF">SELMODRAFT_76044</name>
</gene>
<keyword evidence="2" id="KW-0479">Metal-binding</keyword>
<reference evidence="4 5" key="1">
    <citation type="journal article" date="2011" name="Science">
        <title>The Selaginella genome identifies genetic changes associated with the evolution of vascular plants.</title>
        <authorList>
            <person name="Banks J.A."/>
            <person name="Nishiyama T."/>
            <person name="Hasebe M."/>
            <person name="Bowman J.L."/>
            <person name="Gribskov M."/>
            <person name="dePamphilis C."/>
            <person name="Albert V.A."/>
            <person name="Aono N."/>
            <person name="Aoyama T."/>
            <person name="Ambrose B.A."/>
            <person name="Ashton N.W."/>
            <person name="Axtell M.J."/>
            <person name="Barker E."/>
            <person name="Barker M.S."/>
            <person name="Bennetzen J.L."/>
            <person name="Bonawitz N.D."/>
            <person name="Chapple C."/>
            <person name="Cheng C."/>
            <person name="Correa L.G."/>
            <person name="Dacre M."/>
            <person name="DeBarry J."/>
            <person name="Dreyer I."/>
            <person name="Elias M."/>
            <person name="Engstrom E.M."/>
            <person name="Estelle M."/>
            <person name="Feng L."/>
            <person name="Finet C."/>
            <person name="Floyd S.K."/>
            <person name="Frommer W.B."/>
            <person name="Fujita T."/>
            <person name="Gramzow L."/>
            <person name="Gutensohn M."/>
            <person name="Harholt J."/>
            <person name="Hattori M."/>
            <person name="Heyl A."/>
            <person name="Hirai T."/>
            <person name="Hiwatashi Y."/>
            <person name="Ishikawa M."/>
            <person name="Iwata M."/>
            <person name="Karol K.G."/>
            <person name="Koehler B."/>
            <person name="Kolukisaoglu U."/>
            <person name="Kubo M."/>
            <person name="Kurata T."/>
            <person name="Lalonde S."/>
            <person name="Li K."/>
            <person name="Li Y."/>
            <person name="Litt A."/>
            <person name="Lyons E."/>
            <person name="Manning G."/>
            <person name="Maruyama T."/>
            <person name="Michael T.P."/>
            <person name="Mikami K."/>
            <person name="Miyazaki S."/>
            <person name="Morinaga S."/>
            <person name="Murata T."/>
            <person name="Mueller-Roeber B."/>
            <person name="Nelson D.R."/>
            <person name="Obara M."/>
            <person name="Oguri Y."/>
            <person name="Olmstead R.G."/>
            <person name="Onodera N."/>
            <person name="Petersen B.L."/>
            <person name="Pils B."/>
            <person name="Prigge M."/>
            <person name="Rensing S.A."/>
            <person name="Riano-Pachon D.M."/>
            <person name="Roberts A.W."/>
            <person name="Sato Y."/>
            <person name="Scheller H.V."/>
            <person name="Schulz B."/>
            <person name="Schulz C."/>
            <person name="Shakirov E.V."/>
            <person name="Shibagaki N."/>
            <person name="Shinohara N."/>
            <person name="Shippen D.E."/>
            <person name="Soerensen I."/>
            <person name="Sotooka R."/>
            <person name="Sugimoto N."/>
            <person name="Sugita M."/>
            <person name="Sumikawa N."/>
            <person name="Tanurdzic M."/>
            <person name="Theissen G."/>
            <person name="Ulvskov P."/>
            <person name="Wakazuki S."/>
            <person name="Weng J.K."/>
            <person name="Willats W.W."/>
            <person name="Wipf D."/>
            <person name="Wolf P.G."/>
            <person name="Yang L."/>
            <person name="Zimmer A.D."/>
            <person name="Zhu Q."/>
            <person name="Mitros T."/>
            <person name="Hellsten U."/>
            <person name="Loque D."/>
            <person name="Otillar R."/>
            <person name="Salamov A."/>
            <person name="Schmutz J."/>
            <person name="Shapiro H."/>
            <person name="Lindquist E."/>
            <person name="Lucas S."/>
            <person name="Rokhsar D."/>
            <person name="Grigoriev I.V."/>
        </authorList>
    </citation>
    <scope>NUCLEOTIDE SEQUENCE [LARGE SCALE GENOMIC DNA]</scope>
</reference>
<proteinExistence type="predicted"/>
<sequence>PVDLSVVKISFESLHNFPNCYGAIDSMHFEIKLPKNAFVSDYYNKDKAYSIVMQAIVDSEATFLDIQVGNPRSCNNITVLRKSSFYKRAQSIEIFNGQVVSRGQYQFWEYIIGDSRYYELS</sequence>
<dbReference type="eggNOG" id="KOG4585">
    <property type="taxonomic scope" value="Eukaryota"/>
</dbReference>
<evidence type="ECO:0000313" key="5">
    <source>
        <dbReference type="Proteomes" id="UP000001514"/>
    </source>
</evidence>
<organism evidence="5">
    <name type="scientific">Selaginella moellendorffii</name>
    <name type="common">Spikemoss</name>
    <dbReference type="NCBI Taxonomy" id="88036"/>
    <lineage>
        <taxon>Eukaryota</taxon>
        <taxon>Viridiplantae</taxon>
        <taxon>Streptophyta</taxon>
        <taxon>Embryophyta</taxon>
        <taxon>Tracheophyta</taxon>
        <taxon>Lycopodiopsida</taxon>
        <taxon>Selaginellales</taxon>
        <taxon>Selaginellaceae</taxon>
        <taxon>Selaginella</taxon>
    </lineage>
</organism>
<dbReference type="Proteomes" id="UP000001514">
    <property type="component" value="Unassembled WGS sequence"/>
</dbReference>
<dbReference type="Pfam" id="PF13359">
    <property type="entry name" value="DDE_Tnp_4"/>
    <property type="match status" value="1"/>
</dbReference>
<evidence type="ECO:0000313" key="4">
    <source>
        <dbReference type="EMBL" id="EFJ36810.1"/>
    </source>
</evidence>
<dbReference type="STRING" id="88036.D8QRP2"/>
<dbReference type="GO" id="GO:0046872">
    <property type="term" value="F:metal ion binding"/>
    <property type="evidence" value="ECO:0007669"/>
    <property type="project" value="UniProtKB-KW"/>
</dbReference>
<dbReference type="KEGG" id="smo:SELMODRAFT_76044"/>
<dbReference type="Gramene" id="EFJ36810">
    <property type="protein sequence ID" value="EFJ36810"/>
    <property type="gene ID" value="SELMODRAFT_76044"/>
</dbReference>
<feature type="non-terminal residue" evidence="4">
    <location>
        <position position="1"/>
    </location>
</feature>
<keyword evidence="5" id="KW-1185">Reference proteome</keyword>
<comment type="cofactor">
    <cofactor evidence="1">
        <name>a divalent metal cation</name>
        <dbReference type="ChEBI" id="CHEBI:60240"/>
    </cofactor>
</comment>
<dbReference type="InParanoid" id="D8QRP2"/>
<name>D8QRP2_SELML</name>
<dbReference type="AlphaFoldDB" id="D8QRP2"/>
<feature type="domain" description="DDE Tnp4" evidence="3">
    <location>
        <begin position="24"/>
        <end position="117"/>
    </location>
</feature>
<evidence type="ECO:0000256" key="2">
    <source>
        <dbReference type="ARBA" id="ARBA00022723"/>
    </source>
</evidence>
<protein>
    <recommendedName>
        <fullName evidence="3">DDE Tnp4 domain-containing protein</fullName>
    </recommendedName>
</protein>
<accession>D8QRP2</accession>